<sequence length="65" mass="7513">MRGLIKMILKLQEAGQIPISKMCVTCHFFQADRYPNSDRPHHCDFVDAPFSDRNLHLECPEQIGI</sequence>
<evidence type="ECO:0000313" key="2">
    <source>
        <dbReference type="Proteomes" id="UP000027395"/>
    </source>
</evidence>
<proteinExistence type="predicted"/>
<gene>
    <name evidence="1" type="ORF">A19Y_0208</name>
</gene>
<dbReference type="AlphaFoldDB" id="A0A073CN84"/>
<dbReference type="eggNOG" id="COG1846">
    <property type="taxonomic scope" value="Bacteria"/>
</dbReference>
<name>A0A073CN84_PLAA1</name>
<reference evidence="1 2" key="1">
    <citation type="journal article" date="2014" name="Appl. Environ. Microbiol.">
        <title>Elucidation of insertion elements encoded on plasmids and in vitro construction of shuttle vectors from the toxic cyanobacterium Planktothrix.</title>
        <authorList>
            <person name="Christiansen G."/>
            <person name="Goesmann A."/>
            <person name="Kurmayer R."/>
        </authorList>
    </citation>
    <scope>NUCLEOTIDE SEQUENCE [LARGE SCALE GENOMIC DNA]</scope>
    <source>
        <strain evidence="1 2">NIVA-CYA 126/8</strain>
    </source>
</reference>
<accession>A0A073CN84</accession>
<evidence type="ECO:0000313" key="1">
    <source>
        <dbReference type="EMBL" id="KEI65450.1"/>
    </source>
</evidence>
<organism evidence="1 2">
    <name type="scientific">Planktothrix agardhii (strain NIVA-CYA 126/8)</name>
    <dbReference type="NCBI Taxonomy" id="388467"/>
    <lineage>
        <taxon>Bacteria</taxon>
        <taxon>Bacillati</taxon>
        <taxon>Cyanobacteriota</taxon>
        <taxon>Cyanophyceae</taxon>
        <taxon>Oscillatoriophycideae</taxon>
        <taxon>Oscillatoriales</taxon>
        <taxon>Microcoleaceae</taxon>
        <taxon>Planktothrix</taxon>
    </lineage>
</organism>
<protein>
    <submittedName>
        <fullName evidence="1">Uncharacterized protein</fullName>
    </submittedName>
</protein>
<dbReference type="STRING" id="388467.A19Y_0208"/>
<dbReference type="EMBL" id="CM002803">
    <property type="protein sequence ID" value="KEI65450.1"/>
    <property type="molecule type" value="Genomic_DNA"/>
</dbReference>
<keyword evidence="2" id="KW-1185">Reference proteome</keyword>
<dbReference type="PATRIC" id="fig|388467.6.peg.161"/>
<dbReference type="Proteomes" id="UP000027395">
    <property type="component" value="Chromosome"/>
</dbReference>
<dbReference type="HOGENOM" id="CLU_2846017_0_0_3"/>